<accession>G0ECX8</accession>
<evidence type="ECO:0000259" key="2">
    <source>
        <dbReference type="Pfam" id="PF19289"/>
    </source>
</evidence>
<dbReference type="Proteomes" id="UP000001037">
    <property type="component" value="Chromosome"/>
</dbReference>
<dbReference type="AlphaFoldDB" id="G0ECX8"/>
<dbReference type="eggNOG" id="arCOG00322">
    <property type="taxonomic scope" value="Archaea"/>
</dbReference>
<dbReference type="InterPro" id="IPR036059">
    <property type="entry name" value="TldD/PmbA_sf"/>
</dbReference>
<dbReference type="GO" id="GO:0006508">
    <property type="term" value="P:proteolysis"/>
    <property type="evidence" value="ECO:0007669"/>
    <property type="project" value="InterPro"/>
</dbReference>
<feature type="domain" description="Metalloprotease TldD/E C-terminal" evidence="2">
    <location>
        <begin position="231"/>
        <end position="448"/>
    </location>
</feature>
<dbReference type="HOGENOM" id="CLU_026425_4_2_2"/>
<evidence type="ECO:0000259" key="3">
    <source>
        <dbReference type="Pfam" id="PF19290"/>
    </source>
</evidence>
<reference evidence="4 5" key="1">
    <citation type="journal article" date="2011" name="Stand. Genomic Sci.">
        <title>Complete genome sequence of the hyperthermophilic chemolithoautotroph Pyrolobus fumarii type strain (1A).</title>
        <authorList>
            <person name="Anderson I."/>
            <person name="Goker M."/>
            <person name="Nolan M."/>
            <person name="Lucas S."/>
            <person name="Hammon N."/>
            <person name="Deshpande S."/>
            <person name="Cheng J.F."/>
            <person name="Tapia R."/>
            <person name="Han C."/>
            <person name="Goodwin L."/>
            <person name="Pitluck S."/>
            <person name="Huntemann M."/>
            <person name="Liolios K."/>
            <person name="Ivanova N."/>
            <person name="Pagani I."/>
            <person name="Mavromatis K."/>
            <person name="Ovchinikova G."/>
            <person name="Pati A."/>
            <person name="Chen A."/>
            <person name="Palaniappan K."/>
            <person name="Land M."/>
            <person name="Hauser L."/>
            <person name="Brambilla E.M."/>
            <person name="Huber H."/>
            <person name="Yasawong M."/>
            <person name="Rohde M."/>
            <person name="Spring S."/>
            <person name="Abt B."/>
            <person name="Sikorski J."/>
            <person name="Wirth R."/>
            <person name="Detter J.C."/>
            <person name="Woyke T."/>
            <person name="Bristow J."/>
            <person name="Eisen J.A."/>
            <person name="Markowitz V."/>
            <person name="Hugenholtz P."/>
            <person name="Kyrpides N.C."/>
            <person name="Klenk H.P."/>
            <person name="Lapidus A."/>
        </authorList>
    </citation>
    <scope>NUCLEOTIDE SEQUENCE [LARGE SCALE GENOMIC DNA]</scope>
    <source>
        <strain evidence="5">DSM 11204 / 1A</strain>
    </source>
</reference>
<protein>
    <submittedName>
        <fullName evidence="4">Peptidase U62 modulator of DNA gyrase</fullName>
    </submittedName>
</protein>
<evidence type="ECO:0000313" key="5">
    <source>
        <dbReference type="Proteomes" id="UP000001037"/>
    </source>
</evidence>
<dbReference type="InParanoid" id="G0ECX8"/>
<dbReference type="InterPro" id="IPR002510">
    <property type="entry name" value="Metalloprtase-TldD/E_N"/>
</dbReference>
<organism evidence="4 5">
    <name type="scientific">Pyrolobus fumarii (strain DSM 11204 / 1A)</name>
    <dbReference type="NCBI Taxonomy" id="694429"/>
    <lineage>
        <taxon>Archaea</taxon>
        <taxon>Thermoproteota</taxon>
        <taxon>Thermoprotei</taxon>
        <taxon>Desulfurococcales</taxon>
        <taxon>Pyrodictiaceae</taxon>
        <taxon>Pyrolobus</taxon>
    </lineage>
</organism>
<dbReference type="RefSeq" id="WP_014027375.1">
    <property type="nucleotide sequence ID" value="NC_015931.1"/>
</dbReference>
<feature type="domain" description="Metalloprotease TldD/E central" evidence="3">
    <location>
        <begin position="123"/>
        <end position="221"/>
    </location>
</feature>
<dbReference type="GeneID" id="11138181"/>
<dbReference type="Gene3D" id="3.30.2290.10">
    <property type="entry name" value="PmbA/TldD superfamily"/>
    <property type="match status" value="1"/>
</dbReference>
<proteinExistence type="predicted"/>
<gene>
    <name evidence="4" type="ordered locus">Pyrfu_1845</name>
</gene>
<dbReference type="OrthoDB" id="84520at2157"/>
<dbReference type="Pfam" id="PF01523">
    <property type="entry name" value="PmbA_TldD_1st"/>
    <property type="match status" value="1"/>
</dbReference>
<name>G0ECX8_PYRF1</name>
<dbReference type="GO" id="GO:0008237">
    <property type="term" value="F:metallopeptidase activity"/>
    <property type="evidence" value="ECO:0007669"/>
    <property type="project" value="InterPro"/>
</dbReference>
<keyword evidence="5" id="KW-1185">Reference proteome</keyword>
<dbReference type="SUPFAM" id="SSF111283">
    <property type="entry name" value="Putative modulator of DNA gyrase, PmbA/TldD"/>
    <property type="match status" value="1"/>
</dbReference>
<dbReference type="InterPro" id="IPR045570">
    <property type="entry name" value="Metalloprtase-TldD/E_cen_dom"/>
</dbReference>
<dbReference type="PANTHER" id="PTHR43421">
    <property type="entry name" value="METALLOPROTEASE PMBA"/>
    <property type="match status" value="1"/>
</dbReference>
<dbReference type="EMBL" id="CP002838">
    <property type="protein sequence ID" value="AEM39698.1"/>
    <property type="molecule type" value="Genomic_DNA"/>
</dbReference>
<dbReference type="KEGG" id="pfm:Pyrfu_1845"/>
<dbReference type="GO" id="GO:0005829">
    <property type="term" value="C:cytosol"/>
    <property type="evidence" value="ECO:0007669"/>
    <property type="project" value="TreeGrafter"/>
</dbReference>
<dbReference type="InterPro" id="IPR047657">
    <property type="entry name" value="PmbA"/>
</dbReference>
<dbReference type="InterPro" id="IPR045569">
    <property type="entry name" value="Metalloprtase-TldD/E_C"/>
</dbReference>
<dbReference type="STRING" id="694429.Pyrfu_1845"/>
<evidence type="ECO:0000259" key="1">
    <source>
        <dbReference type="Pfam" id="PF01523"/>
    </source>
</evidence>
<dbReference type="Pfam" id="PF19289">
    <property type="entry name" value="PmbA_TldD_3rd"/>
    <property type="match status" value="1"/>
</dbReference>
<evidence type="ECO:0000313" key="4">
    <source>
        <dbReference type="EMBL" id="AEM39698.1"/>
    </source>
</evidence>
<sequence>MSSQLSIEDAAVLAVRRAVEAGATEAEAYVVQVKGHQAYANNNLIVGTRAISEAGVGVRVAVGKRIGFSYASSLELREITEAARRAVKAAKSAPEDPEWKGLPEPSSYYPTPEAVYDVSIARMRPERAVEALSEMIEEATSVKGVTVNRAMVTVRVTRRAIASTNGMLLVDIGTHVDMWILVAAERDGITTPLVFHNVHSRVSIPSPRHVARTAVEKATRSFRIAKLDSPKRMDVVFEPLAFAELLEYTLLPAVSGDRVVRGTSPFADKLGEQVFDEKLTLIDDGTLRQGYNTWRFDGEGIAMQKTVVIEKGVFRMPLFDHYWAARAGLESTGNATRNEYLSPPRVGTTNVVIERGDASIDELLEGEVLLVQGLQGAHSSNPVTGEYSVLAAPGWIVKDGEYYLAPGVMLAGNIFAQLAKNLVAIGSWHEDLPGFRSPWVRVSNVVVTPRV</sequence>
<dbReference type="PANTHER" id="PTHR43421:SF1">
    <property type="entry name" value="METALLOPROTEASE PMBA"/>
    <property type="match status" value="1"/>
</dbReference>
<feature type="domain" description="Metalloprotease TldD/E N-terminal" evidence="1">
    <location>
        <begin position="26"/>
        <end position="90"/>
    </location>
</feature>
<dbReference type="Pfam" id="PF19290">
    <property type="entry name" value="PmbA_TldD_2nd"/>
    <property type="match status" value="1"/>
</dbReference>
<dbReference type="InterPro" id="IPR035068">
    <property type="entry name" value="TldD/PmbA_N"/>
</dbReference>